<evidence type="ECO:0000313" key="2">
    <source>
        <dbReference type="EnsemblMetazoa" id="CLYHEMP018477.2"/>
    </source>
</evidence>
<dbReference type="Gene3D" id="1.20.920.20">
    <property type="match status" value="1"/>
</dbReference>
<dbReference type="PANTHER" id="PTHR22836">
    <property type="entry name" value="WD40 REPEAT PROTEIN"/>
    <property type="match status" value="1"/>
</dbReference>
<dbReference type="GO" id="GO:0005847">
    <property type="term" value="C:mRNA cleavage and polyadenylation specificity factor complex"/>
    <property type="evidence" value="ECO:0007669"/>
    <property type="project" value="TreeGrafter"/>
</dbReference>
<feature type="compositionally biased region" description="Basic residues" evidence="1">
    <location>
        <begin position="843"/>
        <end position="855"/>
    </location>
</feature>
<feature type="compositionally biased region" description="Basic residues" evidence="1">
    <location>
        <begin position="494"/>
        <end position="505"/>
    </location>
</feature>
<dbReference type="AlphaFoldDB" id="A0A7M5X8J9"/>
<feature type="region of interest" description="Disordered" evidence="1">
    <location>
        <begin position="235"/>
        <end position="505"/>
    </location>
</feature>
<dbReference type="OrthoDB" id="6129702at2759"/>
<feature type="compositionally biased region" description="Basic and acidic residues" evidence="1">
    <location>
        <begin position="460"/>
        <end position="471"/>
    </location>
</feature>
<evidence type="ECO:0000313" key="3">
    <source>
        <dbReference type="Proteomes" id="UP000594262"/>
    </source>
</evidence>
<dbReference type="InterPro" id="IPR045245">
    <property type="entry name" value="Pfs2-like"/>
</dbReference>
<dbReference type="RefSeq" id="XP_066915959.1">
    <property type="nucleotide sequence ID" value="XM_067059858.1"/>
</dbReference>
<organism evidence="2 3">
    <name type="scientific">Clytia hemisphaerica</name>
    <dbReference type="NCBI Taxonomy" id="252671"/>
    <lineage>
        <taxon>Eukaryota</taxon>
        <taxon>Metazoa</taxon>
        <taxon>Cnidaria</taxon>
        <taxon>Hydrozoa</taxon>
        <taxon>Hydroidolina</taxon>
        <taxon>Leptothecata</taxon>
        <taxon>Obeliida</taxon>
        <taxon>Clytiidae</taxon>
        <taxon>Clytia</taxon>
    </lineage>
</organism>
<feature type="compositionally biased region" description="Basic and acidic residues" evidence="1">
    <location>
        <begin position="746"/>
        <end position="755"/>
    </location>
</feature>
<feature type="compositionally biased region" description="Basic residues" evidence="1">
    <location>
        <begin position="431"/>
        <end position="440"/>
    </location>
</feature>
<accession>A0A7M5X8J9</accession>
<feature type="compositionally biased region" description="Basic and acidic residues" evidence="1">
    <location>
        <begin position="235"/>
        <end position="335"/>
    </location>
</feature>
<feature type="compositionally biased region" description="Low complexity" evidence="1">
    <location>
        <begin position="336"/>
        <end position="346"/>
    </location>
</feature>
<dbReference type="GO" id="GO:0031124">
    <property type="term" value="P:mRNA 3'-end processing"/>
    <property type="evidence" value="ECO:0007669"/>
    <property type="project" value="InterPro"/>
</dbReference>
<dbReference type="Proteomes" id="UP000594262">
    <property type="component" value="Unplaced"/>
</dbReference>
<proteinExistence type="predicted"/>
<feature type="compositionally biased region" description="Basic and acidic residues" evidence="1">
    <location>
        <begin position="347"/>
        <end position="412"/>
    </location>
</feature>
<protein>
    <submittedName>
        <fullName evidence="2">Uncharacterized protein</fullName>
    </submittedName>
</protein>
<feature type="region of interest" description="Disordered" evidence="1">
    <location>
        <begin position="746"/>
        <end position="855"/>
    </location>
</feature>
<reference evidence="2" key="1">
    <citation type="submission" date="2021-01" db="UniProtKB">
        <authorList>
            <consortium name="EnsemblMetazoa"/>
        </authorList>
    </citation>
    <scope>IDENTIFICATION</scope>
</reference>
<dbReference type="GeneID" id="136803108"/>
<dbReference type="EnsemblMetazoa" id="CLYHEMT018477.2">
    <property type="protein sequence ID" value="CLYHEMP018477.2"/>
    <property type="gene ID" value="CLYHEMG018477"/>
</dbReference>
<name>A0A7M5X8J9_9CNID</name>
<feature type="compositionally biased region" description="Basic and acidic residues" evidence="1">
    <location>
        <begin position="771"/>
        <end position="793"/>
    </location>
</feature>
<evidence type="ECO:0000256" key="1">
    <source>
        <dbReference type="SAM" id="MobiDB-lite"/>
    </source>
</evidence>
<feature type="region of interest" description="Disordered" evidence="1">
    <location>
        <begin position="179"/>
        <end position="202"/>
    </location>
</feature>
<keyword evidence="3" id="KW-1185">Reference proteome</keyword>
<sequence>MAVFMHMNEREAILDYVYNSYNTEDELGLLPNQLQEIYRDIRNVTLNLPQIKASVEYICACPPLCDKEEVIDVLKEMERRFYLAQDLQWEFAMLDRQRKGAIPRKDAMFLFQMVHGEFFSKFRFEKLMNSRPIVHSDVSFEEIEVDLCNIPTYEWIDELMIENDKEKRELEFLRKENERKAREAEEAKRQEEKMKREMDEEDVKFKEMLEKKKQEKLLNEKKRLLEEEEALKAQKAKMEEEERQKAEQSRLEAEQAEQSRLEAEEAEQARLEAEQAEQARLETEKAEQARLETEQAEQAKLEAEQAEQARLETEKAEQARLETEQAKQAKLEAGKAEQANLEAEQAEQARLEAEKAEQARIDAEQAEQARLDAEQAEQARLDAEKAEQARLEAEKAEQAKQEEGKEVKKQERAAQNWTKAKKVAREEIRKERKKHMHKVKATFDAEEASRQSLNAEQALEAEHAAEAEMERAQQQMAEANTEEEKEKAQQAGQKAKKTALKHKEKRLRSTLKAAIKLRNKPRIDAGVEEAKEALPEIPALKPDIEDAETVSDSIQCGNELDDAMARRDLEGIESSVDKIKKKKYEEDHAERLLEADKLANKLRRLEKLKKDIMALDQRTISEIRSYKKPLPAIHDVMIATYVILGYKEKELKDWKYIQALLGRTGKEGLKRQCTTLDATTINQAAAALAESKYLKKHDLETVTDISAGAATFFVWSTAMIEENRSWHEDSEFREKLEEKKREEAEEAKRLEEQKRIKTASRSNIGQRQRKKSEGKERKKSDGRERKKSGDGKKQGTSAVAATEKKKNDLSAKAPGSPKMARSKSKSPGPQRRNIKPGDNSRTNRGKSKSPSRKPK</sequence>
<dbReference type="PANTHER" id="PTHR22836:SF0">
    <property type="entry name" value="PRE-MRNA 3' END PROCESSING PROTEIN WDR33"/>
    <property type="match status" value="1"/>
</dbReference>